<dbReference type="GO" id="GO:0015744">
    <property type="term" value="P:succinate transport"/>
    <property type="evidence" value="ECO:0007669"/>
    <property type="project" value="TreeGrafter"/>
</dbReference>
<protein>
    <submittedName>
        <fullName evidence="10">Putative membrane protein</fullName>
    </submittedName>
</protein>
<feature type="compositionally biased region" description="Polar residues" evidence="7">
    <location>
        <begin position="10"/>
        <end position="20"/>
    </location>
</feature>
<feature type="region of interest" description="Disordered" evidence="7">
    <location>
        <begin position="1"/>
        <end position="20"/>
    </location>
</feature>
<evidence type="ECO:0000256" key="8">
    <source>
        <dbReference type="SAM" id="Phobius"/>
    </source>
</evidence>
<evidence type="ECO:0000313" key="11">
    <source>
        <dbReference type="Proteomes" id="UP000078228"/>
    </source>
</evidence>
<dbReference type="GO" id="GO:0022857">
    <property type="term" value="F:transmembrane transporter activity"/>
    <property type="evidence" value="ECO:0007669"/>
    <property type="project" value="InterPro"/>
</dbReference>
<feature type="transmembrane region" description="Helical" evidence="8">
    <location>
        <begin position="272"/>
        <end position="296"/>
    </location>
</feature>
<gene>
    <name evidence="10" type="ORF">AO384_1738</name>
</gene>
<dbReference type="InterPro" id="IPR050539">
    <property type="entry name" value="ThrE_Dicarb/AminoAcid_Exp"/>
</dbReference>
<evidence type="ECO:0000259" key="9">
    <source>
        <dbReference type="Pfam" id="PF06738"/>
    </source>
</evidence>
<keyword evidence="3 8" id="KW-0812">Transmembrane</keyword>
<keyword evidence="4 8" id="KW-1133">Transmembrane helix</keyword>
<dbReference type="EMBL" id="LXHC01000028">
    <property type="protein sequence ID" value="OAU94381.1"/>
    <property type="molecule type" value="Genomic_DNA"/>
</dbReference>
<evidence type="ECO:0000256" key="4">
    <source>
        <dbReference type="ARBA" id="ARBA00022989"/>
    </source>
</evidence>
<evidence type="ECO:0000256" key="7">
    <source>
        <dbReference type="SAM" id="MobiDB-lite"/>
    </source>
</evidence>
<evidence type="ECO:0000256" key="6">
    <source>
        <dbReference type="ARBA" id="ARBA00034125"/>
    </source>
</evidence>
<dbReference type="GO" id="GO:0005886">
    <property type="term" value="C:plasma membrane"/>
    <property type="evidence" value="ECO:0007669"/>
    <property type="project" value="UniProtKB-SubCell"/>
</dbReference>
<name>A0A198UD87_MORCA</name>
<dbReference type="AlphaFoldDB" id="A0A198UD87"/>
<organism evidence="10 11">
    <name type="scientific">Moraxella catarrhalis</name>
    <name type="common">Branhamella catarrhalis</name>
    <dbReference type="NCBI Taxonomy" id="480"/>
    <lineage>
        <taxon>Bacteria</taxon>
        <taxon>Pseudomonadati</taxon>
        <taxon>Pseudomonadota</taxon>
        <taxon>Gammaproteobacteria</taxon>
        <taxon>Moraxellales</taxon>
        <taxon>Moraxellaceae</taxon>
        <taxon>Moraxella</taxon>
    </lineage>
</organism>
<comment type="caution">
    <text evidence="10">The sequence shown here is derived from an EMBL/GenBank/DDBJ whole genome shotgun (WGS) entry which is preliminary data.</text>
</comment>
<reference evidence="10 11" key="1">
    <citation type="journal article" date="2016" name="Genome Biol. Evol.">
        <title>Comparative Genomic Analyses of the Moraxella catarrhalis Serosensitive and Seroresistant Lineages Demonstrate Their Independent Evolution.</title>
        <authorList>
            <person name="Earl J.P."/>
            <person name="de Vries S.P."/>
            <person name="Ahmed A."/>
            <person name="Powell E."/>
            <person name="Schultz M.P."/>
            <person name="Hermans P.W."/>
            <person name="Hill D.J."/>
            <person name="Zhou Z."/>
            <person name="Constantinidou C.I."/>
            <person name="Hu F.Z."/>
            <person name="Bootsma H.J."/>
            <person name="Ehrlich G.D."/>
        </authorList>
    </citation>
    <scope>NUCLEOTIDE SEQUENCE [LARGE SCALE GENOMIC DNA]</scope>
    <source>
        <strain evidence="10 11">Z7542</strain>
    </source>
</reference>
<feature type="transmembrane region" description="Helical" evidence="8">
    <location>
        <begin position="239"/>
        <end position="260"/>
    </location>
</feature>
<comment type="similarity">
    <text evidence="6">Belongs to the ThrE exporter (TC 2.A.79) family.</text>
</comment>
<dbReference type="PANTHER" id="PTHR34390:SF2">
    <property type="entry name" value="SUCCINATE TRANSPORTER SUBUNIT YJJP-RELATED"/>
    <property type="match status" value="1"/>
</dbReference>
<keyword evidence="11" id="KW-1185">Reference proteome</keyword>
<sequence>MSDAMPKIETIQNRPMTNSADEMPSILFDTHTSRLNYAQQQRITRLCIRCALLLMQYGAESVVVVDLTKRLGAALGIDGVECGLSLNAVTLTTLYQGRCITTVRNTVHQGINVSILVQIQQIILSAENHQANQSHCLNTQSHDACINSIEQGFDTIYQTVYSNHLVSFFVGVSCASFAYLNGATLLIALITLIASFVAMRLRMYLLKQHFNPFVVAMITAFTATLLAALAYFLNLGANADIAVAASVLLLVPSFPIINALSDILKGYMNMGVGRWMFATMLTLSACVGIVMTLIFLRIPHWGL</sequence>
<dbReference type="eggNOG" id="COG2966">
    <property type="taxonomic scope" value="Bacteria"/>
</dbReference>
<feature type="transmembrane region" description="Helical" evidence="8">
    <location>
        <begin position="210"/>
        <end position="233"/>
    </location>
</feature>
<evidence type="ECO:0000256" key="3">
    <source>
        <dbReference type="ARBA" id="ARBA00022692"/>
    </source>
</evidence>
<accession>A0A198UD87</accession>
<dbReference type="PATRIC" id="fig|480.237.peg.321"/>
<dbReference type="Pfam" id="PF06738">
    <property type="entry name" value="ThrE"/>
    <property type="match status" value="1"/>
</dbReference>
<keyword evidence="5 8" id="KW-0472">Membrane</keyword>
<evidence type="ECO:0000256" key="5">
    <source>
        <dbReference type="ARBA" id="ARBA00023136"/>
    </source>
</evidence>
<proteinExistence type="inferred from homology"/>
<dbReference type="Proteomes" id="UP000078228">
    <property type="component" value="Unassembled WGS sequence"/>
</dbReference>
<evidence type="ECO:0000313" key="10">
    <source>
        <dbReference type="EMBL" id="OAU94381.1"/>
    </source>
</evidence>
<dbReference type="PANTHER" id="PTHR34390">
    <property type="entry name" value="UPF0442 PROTEIN YJJB-RELATED"/>
    <property type="match status" value="1"/>
</dbReference>
<dbReference type="InterPro" id="IPR010619">
    <property type="entry name" value="ThrE-like_N"/>
</dbReference>
<evidence type="ECO:0000256" key="1">
    <source>
        <dbReference type="ARBA" id="ARBA00004651"/>
    </source>
</evidence>
<feature type="domain" description="Threonine/serine exporter-like N-terminal" evidence="9">
    <location>
        <begin position="45"/>
        <end position="295"/>
    </location>
</feature>
<comment type="subcellular location">
    <subcellularLocation>
        <location evidence="1">Cell membrane</location>
        <topology evidence="1">Multi-pass membrane protein</topology>
    </subcellularLocation>
</comment>
<feature type="transmembrane region" description="Helical" evidence="8">
    <location>
        <begin position="177"/>
        <end position="198"/>
    </location>
</feature>
<evidence type="ECO:0000256" key="2">
    <source>
        <dbReference type="ARBA" id="ARBA00022475"/>
    </source>
</evidence>
<keyword evidence="2" id="KW-1003">Cell membrane</keyword>